<evidence type="ECO:0000259" key="6">
    <source>
        <dbReference type="Pfam" id="PF00501"/>
    </source>
</evidence>
<dbReference type="SUPFAM" id="SSF56801">
    <property type="entry name" value="Acetyl-CoA synthetase-like"/>
    <property type="match status" value="1"/>
</dbReference>
<keyword evidence="3" id="KW-0276">Fatty acid metabolism</keyword>
<name>A0A2P8GZH3_9MICO</name>
<dbReference type="PANTHER" id="PTHR43272:SF32">
    <property type="entry name" value="AMP-DEPENDENT SYNTHETASE_LIGASE DOMAIN-CONTAINING PROTEIN"/>
    <property type="match status" value="1"/>
</dbReference>
<protein>
    <recommendedName>
        <fullName evidence="5">Acyl-CoA synthetase</fullName>
    </recommendedName>
</protein>
<evidence type="ECO:0000313" key="8">
    <source>
        <dbReference type="EMBL" id="RUQ86228.1"/>
    </source>
</evidence>
<evidence type="ECO:0000313" key="10">
    <source>
        <dbReference type="Proteomes" id="UP000268291"/>
    </source>
</evidence>
<keyword evidence="10" id="KW-1185">Reference proteome</keyword>
<accession>A0A2P8GZH3</accession>
<dbReference type="Proteomes" id="UP000241203">
    <property type="component" value="Unassembled WGS sequence"/>
</dbReference>
<evidence type="ECO:0000256" key="3">
    <source>
        <dbReference type="ARBA" id="ARBA00022832"/>
    </source>
</evidence>
<organism evidence="7 9">
    <name type="scientific">Labedella gwakjiensis</name>
    <dbReference type="NCBI Taxonomy" id="390269"/>
    <lineage>
        <taxon>Bacteria</taxon>
        <taxon>Bacillati</taxon>
        <taxon>Actinomycetota</taxon>
        <taxon>Actinomycetes</taxon>
        <taxon>Micrococcales</taxon>
        <taxon>Microbacteriaceae</taxon>
        <taxon>Labedella</taxon>
    </lineage>
</organism>
<dbReference type="Pfam" id="PF00501">
    <property type="entry name" value="AMP-binding"/>
    <property type="match status" value="1"/>
</dbReference>
<dbReference type="InterPro" id="IPR042099">
    <property type="entry name" value="ANL_N_sf"/>
</dbReference>
<dbReference type="Gene3D" id="3.40.50.12780">
    <property type="entry name" value="N-terminal domain of ligase-like"/>
    <property type="match status" value="2"/>
</dbReference>
<dbReference type="Pfam" id="PF23562">
    <property type="entry name" value="AMP-binding_C_3"/>
    <property type="match status" value="1"/>
</dbReference>
<sequence>MEQFVAPAVVPADPQANATDLLVDRVAATPDGALFAVPRNGDWVDVSAKEFHRQVIALAKGLVAAGIEPGDKIGFMCKTRYEWTLVDFATWFAGAILVPVYETSAPSQVHWNLTDSGAVAMIVETAEHFSRFDEVHGDLPLIRSVWQVDLGDLDKLAASGTGVSDEEIERRRSLATGADIATLIYTSGSTGKPKGCVLTHSNFVELSRNAAVAMSDIVHPGASTLLFITTAHIFARFISILAVHGGVKTGHQPDTRQLLPSLGSFKPTFLLAVPRVFEKVYNSAEQKAEAGGKGKIFRAAADVAVAYSKAQEAGSVPLGLKLKFRLFDRLVYSKLRTAMGGRVEYAVSGSAPLGPRLGHFFHSLGIVILEGYGLTETTAPASVNLADRSKIGTVGPALPGVGIRIMDDGEVEVSGINVFREYWKNPAATAESFDGEWFKTGDIGSFDADGFLTITGRKKEIIVTAGGKNVAPAALEDPIRSNPVVGQVVVVGDQKPFIAALITLDPEMLPSWLENNGQDKALTLEQASTNPVVLAEIQRAIDAANTKVSRAESIRKFVVLPTEFTEASGHLTPKMSIKRNVILSDFADAIQGIYTVTPPPTQGVSTVG</sequence>
<dbReference type="EMBL" id="RZGY01000001">
    <property type="protein sequence ID" value="RUQ86228.1"/>
    <property type="molecule type" value="Genomic_DNA"/>
</dbReference>
<proteinExistence type="inferred from homology"/>
<dbReference type="EMBL" id="PYAU01000001">
    <property type="protein sequence ID" value="PSL39358.1"/>
    <property type="molecule type" value="Genomic_DNA"/>
</dbReference>
<dbReference type="OrthoDB" id="9803968at2"/>
<gene>
    <name evidence="7" type="ORF">CLV49_2992</name>
    <name evidence="8" type="ORF">ELQ93_04290</name>
</gene>
<dbReference type="CDD" id="cd05907">
    <property type="entry name" value="VL_LC_FACS_like"/>
    <property type="match status" value="1"/>
</dbReference>
<dbReference type="PROSITE" id="PS00455">
    <property type="entry name" value="AMP_BINDING"/>
    <property type="match status" value="1"/>
</dbReference>
<dbReference type="InterPro" id="IPR000873">
    <property type="entry name" value="AMP-dep_synth/lig_dom"/>
</dbReference>
<feature type="domain" description="AMP-dependent synthetase/ligase" evidence="6">
    <location>
        <begin position="27"/>
        <end position="423"/>
    </location>
</feature>
<dbReference type="Proteomes" id="UP000268291">
    <property type="component" value="Unassembled WGS sequence"/>
</dbReference>
<dbReference type="InterPro" id="IPR020845">
    <property type="entry name" value="AMP-binding_CS"/>
</dbReference>
<dbReference type="AlphaFoldDB" id="A0A2P8GZH3"/>
<dbReference type="GO" id="GO:0004467">
    <property type="term" value="F:long-chain fatty acid-CoA ligase activity"/>
    <property type="evidence" value="ECO:0007669"/>
    <property type="project" value="TreeGrafter"/>
</dbReference>
<comment type="caution">
    <text evidence="7">The sequence shown here is derived from an EMBL/GenBank/DDBJ whole genome shotgun (WGS) entry which is preliminary data.</text>
</comment>
<evidence type="ECO:0000256" key="5">
    <source>
        <dbReference type="ARBA" id="ARBA00032875"/>
    </source>
</evidence>
<comment type="similarity">
    <text evidence="1">Belongs to the ATP-dependent AMP-binding enzyme family.</text>
</comment>
<evidence type="ECO:0000313" key="7">
    <source>
        <dbReference type="EMBL" id="PSL39358.1"/>
    </source>
</evidence>
<evidence type="ECO:0000256" key="2">
    <source>
        <dbReference type="ARBA" id="ARBA00022598"/>
    </source>
</evidence>
<evidence type="ECO:0000256" key="1">
    <source>
        <dbReference type="ARBA" id="ARBA00006432"/>
    </source>
</evidence>
<reference evidence="7 9" key="1">
    <citation type="submission" date="2018-03" db="EMBL/GenBank/DDBJ databases">
        <title>Genomic Encyclopedia of Archaeal and Bacterial Type Strains, Phase II (KMG-II): from individual species to whole genera.</title>
        <authorList>
            <person name="Goeker M."/>
        </authorList>
    </citation>
    <scope>NUCLEOTIDE SEQUENCE [LARGE SCALE GENOMIC DNA]</scope>
    <source>
        <strain evidence="7 9">DSM 21548</strain>
    </source>
</reference>
<dbReference type="PANTHER" id="PTHR43272">
    <property type="entry name" value="LONG-CHAIN-FATTY-ACID--COA LIGASE"/>
    <property type="match status" value="1"/>
</dbReference>
<dbReference type="GO" id="GO:0016020">
    <property type="term" value="C:membrane"/>
    <property type="evidence" value="ECO:0007669"/>
    <property type="project" value="TreeGrafter"/>
</dbReference>
<keyword evidence="4" id="KW-0443">Lipid metabolism</keyword>
<dbReference type="RefSeq" id="WP_106564235.1">
    <property type="nucleotide sequence ID" value="NZ_PYAU01000001.1"/>
</dbReference>
<evidence type="ECO:0000256" key="4">
    <source>
        <dbReference type="ARBA" id="ARBA00023098"/>
    </source>
</evidence>
<keyword evidence="2 8" id="KW-0436">Ligase</keyword>
<reference evidence="8 10" key="2">
    <citation type="submission" date="2018-12" db="EMBL/GenBank/DDBJ databases">
        <authorList>
            <person name="hu s."/>
            <person name="Xu Y."/>
            <person name="Xu B."/>
            <person name="Li F."/>
        </authorList>
    </citation>
    <scope>NUCLEOTIDE SEQUENCE [LARGE SCALE GENOMIC DNA]</scope>
    <source>
        <strain evidence="8 10">KSW2-17</strain>
    </source>
</reference>
<evidence type="ECO:0000313" key="9">
    <source>
        <dbReference type="Proteomes" id="UP000241203"/>
    </source>
</evidence>